<dbReference type="OrthoDB" id="2448405at2759"/>
<dbReference type="AlphaFoldDB" id="A0A0T6AYH2"/>
<feature type="non-terminal residue" evidence="5">
    <location>
        <position position="1"/>
    </location>
</feature>
<feature type="domain" description="DM13" evidence="4">
    <location>
        <begin position="58"/>
        <end position="162"/>
    </location>
</feature>
<proteinExistence type="predicted"/>
<dbReference type="CDD" id="cd09631">
    <property type="entry name" value="DOMON_DOH"/>
    <property type="match status" value="1"/>
</dbReference>
<dbReference type="SMART" id="SM00664">
    <property type="entry name" value="DoH"/>
    <property type="match status" value="1"/>
</dbReference>
<gene>
    <name evidence="5" type="ORF">AMK59_6573</name>
</gene>
<dbReference type="PANTHER" id="PTHR24036">
    <property type="entry name" value="SKELETOR-RELATED"/>
    <property type="match status" value="1"/>
</dbReference>
<dbReference type="PROSITE" id="PS51549">
    <property type="entry name" value="DM13"/>
    <property type="match status" value="2"/>
</dbReference>
<dbReference type="Pfam" id="PF10517">
    <property type="entry name" value="DM13"/>
    <property type="match status" value="2"/>
</dbReference>
<organism evidence="5 6">
    <name type="scientific">Oryctes borbonicus</name>
    <dbReference type="NCBI Taxonomy" id="1629725"/>
    <lineage>
        <taxon>Eukaryota</taxon>
        <taxon>Metazoa</taxon>
        <taxon>Ecdysozoa</taxon>
        <taxon>Arthropoda</taxon>
        <taxon>Hexapoda</taxon>
        <taxon>Insecta</taxon>
        <taxon>Pterygota</taxon>
        <taxon>Neoptera</taxon>
        <taxon>Endopterygota</taxon>
        <taxon>Coleoptera</taxon>
        <taxon>Polyphaga</taxon>
        <taxon>Scarabaeiformia</taxon>
        <taxon>Scarabaeidae</taxon>
        <taxon>Dynastinae</taxon>
        <taxon>Oryctes</taxon>
    </lineage>
</organism>
<evidence type="ECO:0000256" key="2">
    <source>
        <dbReference type="SAM" id="Phobius"/>
    </source>
</evidence>
<dbReference type="InterPro" id="IPR019545">
    <property type="entry name" value="DM13_domain"/>
</dbReference>
<dbReference type="EMBL" id="LJIG01022501">
    <property type="protein sequence ID" value="KRT80239.1"/>
    <property type="molecule type" value="Genomic_DNA"/>
</dbReference>
<accession>A0A0T6AYH2</accession>
<reference evidence="5 6" key="1">
    <citation type="submission" date="2015-09" db="EMBL/GenBank/DDBJ databases">
        <title>Draft genome of the scarab beetle Oryctes borbonicus.</title>
        <authorList>
            <person name="Meyer J.M."/>
            <person name="Markov G.V."/>
            <person name="Baskaran P."/>
            <person name="Herrmann M."/>
            <person name="Sommer R.J."/>
            <person name="Roedelsperger C."/>
        </authorList>
    </citation>
    <scope>NUCLEOTIDE SEQUENCE [LARGE SCALE GENOMIC DNA]</scope>
    <source>
        <strain evidence="5">OB123</strain>
        <tissue evidence="5">Whole animal</tissue>
    </source>
</reference>
<dbReference type="InterPro" id="IPR005018">
    <property type="entry name" value="DOMON_domain"/>
</dbReference>
<keyword evidence="2" id="KW-1133">Transmembrane helix</keyword>
<keyword evidence="1" id="KW-0677">Repeat</keyword>
<evidence type="ECO:0000259" key="4">
    <source>
        <dbReference type="PROSITE" id="PS51549"/>
    </source>
</evidence>
<comment type="caution">
    <text evidence="5">The sequence shown here is derived from an EMBL/GenBank/DDBJ whole genome shotgun (WGS) entry which is preliminary data.</text>
</comment>
<feature type="domain" description="DOMON" evidence="3">
    <location>
        <begin position="197"/>
        <end position="329"/>
    </location>
</feature>
<feature type="transmembrane region" description="Helical" evidence="2">
    <location>
        <begin position="568"/>
        <end position="585"/>
    </location>
</feature>
<evidence type="ECO:0000313" key="5">
    <source>
        <dbReference type="EMBL" id="KRT80239.1"/>
    </source>
</evidence>
<sequence length="595" mass="66750">EALALGEFNDADLILRLPPGQRIRDIKWLSVWCRRFTINFGEVFIPQGIEVPKIRILPEFKRLAHGLRSDNISILDAKTFYIPNLHYDGAGPAAYFWVGNGSEPHRLGIKVPNEVRSLEPLRAYQGEDIEIQLPGSLTVYDIDWLCVWCIRYTQNFGHVMIPKDLDVPPALNQTKISTMSTLGPSRSASNCRQFLNKRLQVRWELVGDKIKITLDARINEDEYAAFGLSGDPHSTKMVGGDVTVTFYDMLTDSFNAVDYYMSTTAQCDGKHGVCPDEVIGGRNDVSFVSGERYEGVTSITFLRPLQTNEAVNDRAIPRRGEVSVIAAIGPLNSKREANAHGTDDKTMNDEKIDFSQTYEDGCPVSLYDLLDENTTKAFQAMKIEGVQIFHAKIGPTGGKKGYSAITGQPSWGISWYINGLLIPEITVVRGQSYVFVVEGGNDKTNTPRYHPLYITDSPEGGYGQKSPSEQVKERIYAGVAFDHNGYPYPTAAGRYCEYSHVTIDLVDESDTFDDYFKTLRLLCEDGEIAHLNWTVPTDAPNTLYYQCYIHRNLGWKINVVDVSSGKTFMPYVSLLIAITILAVWIPTQLTRFRIL</sequence>
<dbReference type="PANTHER" id="PTHR24036:SF5">
    <property type="entry name" value="THROMBOMODULIN"/>
    <property type="match status" value="1"/>
</dbReference>
<feature type="domain" description="DM13" evidence="4">
    <location>
        <begin position="1"/>
        <end position="46"/>
    </location>
</feature>
<dbReference type="PROSITE" id="PS50836">
    <property type="entry name" value="DOMON"/>
    <property type="match status" value="1"/>
</dbReference>
<dbReference type="SMART" id="SM00686">
    <property type="entry name" value="DM13"/>
    <property type="match status" value="1"/>
</dbReference>
<evidence type="ECO:0000259" key="3">
    <source>
        <dbReference type="PROSITE" id="PS50836"/>
    </source>
</evidence>
<evidence type="ECO:0008006" key="7">
    <source>
        <dbReference type="Google" id="ProtNLM"/>
    </source>
</evidence>
<keyword evidence="6" id="KW-1185">Reference proteome</keyword>
<protein>
    <recommendedName>
        <fullName evidence="7">DOMON domain-containing protein</fullName>
    </recommendedName>
</protein>
<dbReference type="InterPro" id="IPR045266">
    <property type="entry name" value="DOH_DOMON"/>
</dbReference>
<evidence type="ECO:0000256" key="1">
    <source>
        <dbReference type="ARBA" id="ARBA00022737"/>
    </source>
</evidence>
<dbReference type="Pfam" id="PF03351">
    <property type="entry name" value="DOMON"/>
    <property type="match status" value="1"/>
</dbReference>
<keyword evidence="2" id="KW-0472">Membrane</keyword>
<evidence type="ECO:0000313" key="6">
    <source>
        <dbReference type="Proteomes" id="UP000051574"/>
    </source>
</evidence>
<name>A0A0T6AYH2_9SCAR</name>
<dbReference type="InterPro" id="IPR052126">
    <property type="entry name" value="Spindle_Org/Thrombomodulin"/>
</dbReference>
<keyword evidence="2" id="KW-0812">Transmembrane</keyword>
<dbReference type="Proteomes" id="UP000051574">
    <property type="component" value="Unassembled WGS sequence"/>
</dbReference>